<accession>X1PKS8</accession>
<dbReference type="InterPro" id="IPR045864">
    <property type="entry name" value="aa-tRNA-synth_II/BPL/LPL"/>
</dbReference>
<proteinExistence type="predicted"/>
<dbReference type="GO" id="GO:0005737">
    <property type="term" value="C:cytoplasm"/>
    <property type="evidence" value="ECO:0007669"/>
    <property type="project" value="InterPro"/>
</dbReference>
<dbReference type="PANTHER" id="PTHR43707:SF1">
    <property type="entry name" value="HISTIDINE--TRNA LIGASE, MITOCHONDRIAL-RELATED"/>
    <property type="match status" value="1"/>
</dbReference>
<dbReference type="GO" id="GO:0006427">
    <property type="term" value="P:histidyl-tRNA aminoacylation"/>
    <property type="evidence" value="ECO:0007669"/>
    <property type="project" value="TreeGrafter"/>
</dbReference>
<dbReference type="InterPro" id="IPR041715">
    <property type="entry name" value="HisRS-like_core"/>
</dbReference>
<feature type="domain" description="Class II Histidinyl-tRNA synthetase (HisRS)-like catalytic core" evidence="1">
    <location>
        <begin position="5"/>
        <end position="60"/>
    </location>
</feature>
<comment type="caution">
    <text evidence="2">The sequence shown here is derived from an EMBL/GenBank/DDBJ whole genome shotgun (WGS) entry which is preliminary data.</text>
</comment>
<dbReference type="EMBL" id="BARV01034093">
    <property type="protein sequence ID" value="GAI56882.1"/>
    <property type="molecule type" value="Genomic_DNA"/>
</dbReference>
<dbReference type="InterPro" id="IPR004516">
    <property type="entry name" value="HisRS/HisZ"/>
</dbReference>
<dbReference type="SUPFAM" id="SSF55681">
    <property type="entry name" value="Class II aaRS and biotin synthetases"/>
    <property type="match status" value="1"/>
</dbReference>
<name>X1PKS8_9ZZZZ</name>
<dbReference type="AlphaFoldDB" id="X1PKS8"/>
<dbReference type="PANTHER" id="PTHR43707">
    <property type="entry name" value="HISTIDYL-TRNA SYNTHETASE"/>
    <property type="match status" value="1"/>
</dbReference>
<dbReference type="Gene3D" id="3.30.930.10">
    <property type="entry name" value="Bira Bifunctional Protein, Domain 2"/>
    <property type="match status" value="1"/>
</dbReference>
<organism evidence="2">
    <name type="scientific">marine sediment metagenome</name>
    <dbReference type="NCBI Taxonomy" id="412755"/>
    <lineage>
        <taxon>unclassified sequences</taxon>
        <taxon>metagenomes</taxon>
        <taxon>ecological metagenomes</taxon>
    </lineage>
</organism>
<dbReference type="GO" id="GO:0004821">
    <property type="term" value="F:histidine-tRNA ligase activity"/>
    <property type="evidence" value="ECO:0007669"/>
    <property type="project" value="TreeGrafter"/>
</dbReference>
<protein>
    <recommendedName>
        <fullName evidence="1">Class II Histidinyl-tRNA synthetase (HisRS)-like catalytic core domain-containing protein</fullName>
    </recommendedName>
</protein>
<evidence type="ECO:0000259" key="1">
    <source>
        <dbReference type="Pfam" id="PF13393"/>
    </source>
</evidence>
<gene>
    <name evidence="2" type="ORF">S06H3_53470</name>
</gene>
<reference evidence="2" key="1">
    <citation type="journal article" date="2014" name="Front. Microbiol.">
        <title>High frequency of phylogenetically diverse reductive dehalogenase-homologous genes in deep subseafloor sedimentary metagenomes.</title>
        <authorList>
            <person name="Kawai M."/>
            <person name="Futagami T."/>
            <person name="Toyoda A."/>
            <person name="Takaki Y."/>
            <person name="Nishi S."/>
            <person name="Hori S."/>
            <person name="Arai W."/>
            <person name="Tsubouchi T."/>
            <person name="Morono Y."/>
            <person name="Uchiyama I."/>
            <person name="Ito T."/>
            <person name="Fujiyama A."/>
            <person name="Inagaki F."/>
            <person name="Takami H."/>
        </authorList>
    </citation>
    <scope>NUCLEOTIDE SEQUENCE</scope>
    <source>
        <strain evidence="2">Expedition CK06-06</strain>
    </source>
</reference>
<evidence type="ECO:0000313" key="2">
    <source>
        <dbReference type="EMBL" id="GAI56882.1"/>
    </source>
</evidence>
<dbReference type="Pfam" id="PF13393">
    <property type="entry name" value="tRNA-synt_His"/>
    <property type="match status" value="1"/>
</dbReference>
<sequence length="89" mass="9783">MNHRLVRGLDYYTRTVFEIQPEAEGAQATLGGGGRYDDLIEELGGKPTPALGFATGIERIILNLKKQNVTIPPLPRPQVFIAHIGDEAR</sequence>
<feature type="non-terminal residue" evidence="2">
    <location>
        <position position="89"/>
    </location>
</feature>